<keyword evidence="6" id="KW-0862">Zinc</keyword>
<dbReference type="InterPro" id="IPR050753">
    <property type="entry name" value="Peptidase_M14_domain"/>
</dbReference>
<dbReference type="SUPFAM" id="SSF53187">
    <property type="entry name" value="Zn-dependent exopeptidases"/>
    <property type="match status" value="2"/>
</dbReference>
<evidence type="ECO:0000256" key="10">
    <source>
        <dbReference type="SAM" id="Phobius"/>
    </source>
</evidence>
<feature type="transmembrane region" description="Helical" evidence="10">
    <location>
        <begin position="6"/>
        <end position="26"/>
    </location>
</feature>
<dbReference type="InterPro" id="IPR057246">
    <property type="entry name" value="CARBOXYPEPT_ZN_1"/>
</dbReference>
<keyword evidence="10" id="KW-0812">Transmembrane</keyword>
<keyword evidence="5" id="KW-0378">Hydrolase</keyword>
<dbReference type="CDD" id="cd11308">
    <property type="entry name" value="Peptidase_M14NE-CP-C_like"/>
    <property type="match status" value="1"/>
</dbReference>
<organism evidence="12 13">
    <name type="scientific">Periplaneta americana</name>
    <name type="common">American cockroach</name>
    <name type="synonym">Blatta americana</name>
    <dbReference type="NCBI Taxonomy" id="6978"/>
    <lineage>
        <taxon>Eukaryota</taxon>
        <taxon>Metazoa</taxon>
        <taxon>Ecdysozoa</taxon>
        <taxon>Arthropoda</taxon>
        <taxon>Hexapoda</taxon>
        <taxon>Insecta</taxon>
        <taxon>Pterygota</taxon>
        <taxon>Neoptera</taxon>
        <taxon>Polyneoptera</taxon>
        <taxon>Dictyoptera</taxon>
        <taxon>Blattodea</taxon>
        <taxon>Blattoidea</taxon>
        <taxon>Blattidae</taxon>
        <taxon>Blattinae</taxon>
        <taxon>Periplaneta</taxon>
    </lineage>
</organism>
<accession>A0ABQ8SZG2</accession>
<keyword evidence="13" id="KW-1185">Reference proteome</keyword>
<protein>
    <recommendedName>
        <fullName evidence="11">Peptidase M14 domain-containing protein</fullName>
    </recommendedName>
</protein>
<dbReference type="Gene3D" id="3.40.630.10">
    <property type="entry name" value="Zn peptidases"/>
    <property type="match status" value="3"/>
</dbReference>
<dbReference type="SUPFAM" id="SSF49464">
    <property type="entry name" value="Carboxypeptidase regulatory domain-like"/>
    <property type="match status" value="1"/>
</dbReference>
<dbReference type="Pfam" id="PF00246">
    <property type="entry name" value="Peptidase_M14"/>
    <property type="match status" value="2"/>
</dbReference>
<evidence type="ECO:0000256" key="4">
    <source>
        <dbReference type="ARBA" id="ARBA00022723"/>
    </source>
</evidence>
<keyword evidence="3" id="KW-0121">Carboxypeptidase</keyword>
<feature type="domain" description="Peptidase M14" evidence="11">
    <location>
        <begin position="375"/>
        <end position="789"/>
    </location>
</feature>
<feature type="region of interest" description="Disordered" evidence="9">
    <location>
        <begin position="893"/>
        <end position="955"/>
    </location>
</feature>
<evidence type="ECO:0000256" key="1">
    <source>
        <dbReference type="ARBA" id="ARBA00001947"/>
    </source>
</evidence>
<feature type="active site" description="Proton donor/acceptor" evidence="8">
    <location>
        <position position="759"/>
    </location>
</feature>
<evidence type="ECO:0000256" key="5">
    <source>
        <dbReference type="ARBA" id="ARBA00022801"/>
    </source>
</evidence>
<evidence type="ECO:0000313" key="12">
    <source>
        <dbReference type="EMBL" id="KAJ4439615.1"/>
    </source>
</evidence>
<dbReference type="PROSITE" id="PS00132">
    <property type="entry name" value="CARBOXYPEPT_ZN_1"/>
    <property type="match status" value="1"/>
</dbReference>
<dbReference type="InterPro" id="IPR008969">
    <property type="entry name" value="CarboxyPept-like_regulatory"/>
</dbReference>
<keyword evidence="10" id="KW-0472">Membrane</keyword>
<evidence type="ECO:0000256" key="7">
    <source>
        <dbReference type="ARBA" id="ARBA00023180"/>
    </source>
</evidence>
<keyword evidence="10" id="KW-1133">Transmembrane helix</keyword>
<dbReference type="PROSITE" id="PS52035">
    <property type="entry name" value="PEPTIDASE_M14"/>
    <property type="match status" value="1"/>
</dbReference>
<evidence type="ECO:0000313" key="13">
    <source>
        <dbReference type="Proteomes" id="UP001148838"/>
    </source>
</evidence>
<keyword evidence="4" id="KW-0479">Metal-binding</keyword>
<comment type="caution">
    <text evidence="12">The sequence shown here is derived from an EMBL/GenBank/DDBJ whole genome shotgun (WGS) entry which is preliminary data.</text>
</comment>
<dbReference type="Proteomes" id="UP001148838">
    <property type="component" value="Unassembled WGS sequence"/>
</dbReference>
<dbReference type="EMBL" id="JAJSOF020000017">
    <property type="protein sequence ID" value="KAJ4439615.1"/>
    <property type="molecule type" value="Genomic_DNA"/>
</dbReference>
<keyword evidence="7" id="KW-0325">Glycoprotein</keyword>
<feature type="compositionally biased region" description="Basic and acidic residues" evidence="9">
    <location>
        <begin position="940"/>
        <end position="949"/>
    </location>
</feature>
<feature type="region of interest" description="Disordered" evidence="9">
    <location>
        <begin position="61"/>
        <end position="129"/>
    </location>
</feature>
<reference evidence="12 13" key="1">
    <citation type="journal article" date="2022" name="Allergy">
        <title>Genome assembly and annotation of Periplaneta americana reveal a comprehensive cockroach allergen profile.</title>
        <authorList>
            <person name="Wang L."/>
            <person name="Xiong Q."/>
            <person name="Saelim N."/>
            <person name="Wang L."/>
            <person name="Nong W."/>
            <person name="Wan A.T."/>
            <person name="Shi M."/>
            <person name="Liu X."/>
            <person name="Cao Q."/>
            <person name="Hui J.H.L."/>
            <person name="Sookrung N."/>
            <person name="Leung T.F."/>
            <person name="Tungtrongchitr A."/>
            <person name="Tsui S.K.W."/>
        </authorList>
    </citation>
    <scope>NUCLEOTIDE SEQUENCE [LARGE SCALE GENOMIC DNA]</scope>
    <source>
        <strain evidence="12">PWHHKU_190912</strain>
    </source>
</reference>
<gene>
    <name evidence="12" type="ORF">ANN_07743</name>
</gene>
<dbReference type="PROSITE" id="PS00133">
    <property type="entry name" value="CARBOXYPEPT_ZN_2"/>
    <property type="match status" value="1"/>
</dbReference>
<dbReference type="InterPro" id="IPR000834">
    <property type="entry name" value="Peptidase_M14"/>
</dbReference>
<evidence type="ECO:0000256" key="9">
    <source>
        <dbReference type="SAM" id="MobiDB-lite"/>
    </source>
</evidence>
<name>A0ABQ8SZG2_PERAM</name>
<evidence type="ECO:0000256" key="3">
    <source>
        <dbReference type="ARBA" id="ARBA00022645"/>
    </source>
</evidence>
<evidence type="ECO:0000256" key="2">
    <source>
        <dbReference type="ARBA" id="ARBA00005988"/>
    </source>
</evidence>
<dbReference type="PANTHER" id="PTHR11532:SF84">
    <property type="entry name" value="CARBOXYPEPTIDASE M"/>
    <property type="match status" value="1"/>
</dbReference>
<feature type="compositionally biased region" description="Low complexity" evidence="9">
    <location>
        <begin position="929"/>
        <end position="938"/>
    </location>
</feature>
<dbReference type="InterPro" id="IPR057247">
    <property type="entry name" value="CARBOXYPEPT_ZN_2"/>
</dbReference>
<evidence type="ECO:0000256" key="6">
    <source>
        <dbReference type="ARBA" id="ARBA00022833"/>
    </source>
</evidence>
<dbReference type="Pfam" id="PF13620">
    <property type="entry name" value="CarboxypepD_reg"/>
    <property type="match status" value="1"/>
</dbReference>
<dbReference type="PRINTS" id="PR00765">
    <property type="entry name" value="CRBOXYPTASEA"/>
</dbReference>
<evidence type="ECO:0000259" key="11">
    <source>
        <dbReference type="PROSITE" id="PS52035"/>
    </source>
</evidence>
<dbReference type="PANTHER" id="PTHR11532">
    <property type="entry name" value="PROTEASE M14 CARBOXYPEPTIDASE"/>
    <property type="match status" value="1"/>
</dbReference>
<comment type="similarity">
    <text evidence="2 8">Belongs to the peptidase M14 family.</text>
</comment>
<dbReference type="SMART" id="SM00631">
    <property type="entry name" value="Zn_pept"/>
    <property type="match status" value="1"/>
</dbReference>
<keyword evidence="3" id="KW-0645">Protease</keyword>
<proteinExistence type="inferred from homology"/>
<comment type="cofactor">
    <cofactor evidence="1">
        <name>Zn(2+)</name>
        <dbReference type="ChEBI" id="CHEBI:29105"/>
    </cofactor>
</comment>
<dbReference type="Gene3D" id="2.60.40.1120">
    <property type="entry name" value="Carboxypeptidase-like, regulatory domain"/>
    <property type="match status" value="1"/>
</dbReference>
<evidence type="ECO:0000256" key="8">
    <source>
        <dbReference type="PROSITE-ProRule" id="PRU01379"/>
    </source>
</evidence>
<feature type="compositionally biased region" description="Low complexity" evidence="9">
    <location>
        <begin position="61"/>
        <end position="71"/>
    </location>
</feature>
<sequence>MKPTSWYASTLVVVFLYIYVLAVQYIRAEEISTNRRSSGPGRITFQDSDVDISPVYDSSGSLRSVGVGSTSDAGPSLYANEQPGGAHRSVGIGSPDVSPSHYSSTDEDTPDTHREVGIGSPSIETVGVTSYNDGSLGSYPSEASGSYLPENTGSLRAVGSVGLDRAVGNSYRPGYSYDPSYNNHNQFYGNTASDTVPAAASNIANSHHQDGAYTLEFKYHNYEKLTKFLRTTSSKFPNLTALYSIGKSVQGIDILFESLHAEKASVTNFEEEKKRDIDGNHIFMDGSIGLCRKVFSPVLGKIETEVSGSEFYAERNTGDSAALKTTKMVQLPHTSRLKSREAVGIDGNVVRLEGADMQMRIGKKMSKGCGIRGGGITRLSNTYPAQHLLEELVKKCFQNTNREILGGRRIKCTTFAEYHDYRNKTKEGRDLWVMVVSASPYEHMIGKPDVKYVANMHGNEAVGRELMLHLIHYLVTSYNTDPYIKWLLDNTRIHILPSMNPDGFEVAREGQCDGGQGRSNIFNVTIIRQKLKETYKQSLQDNISTFEWKDNVTSVPDWPRREAVAKFRLAAGHDSLGKHLCRIGLLQKPNCPLCNQNIVMDSDHLMDCPNLSSTTLVEKYNARGFDLNRNFPDYFKQNNKRGQPETDAVKDWVSKIQFVLSGGLHGGALVASYPFDNTPNSIFHSYSSTPSLTPDDDVFKHLALTYSNNHPVMSRGKACKAGTPSFNQGITNGAAWYPLTGGMQDFNYVWYGCMEVTLELSCCKYPPAAELPKFWEENRMSLVKFLAEAHRGVHGFVMDENGNPVEKASLKVKSRDVGFQTTKYGEFWRILLPGIYKLEVYADGYLPRELDFMVVEQHPTLLNVTLHPAKVGQALKVKNQTWYRRRLRPPVQPLWRESVEPSSNDGGSSNGGSGVSSTIVAGGSGDGIGLVSSSVSSGGDRGEIGHSDDEGGGEIALVEDDSKGQDLPRMQQQQQLPVEPYPYYSPGHHQEVTDFAYHNSNDDALHIRVAHDTLEDWRNSMRSGATEVSSLLQVLYSTVLFVSCKVLL</sequence>